<gene>
    <name evidence="2" type="ORF">L485_03005</name>
</gene>
<evidence type="ECO:0000313" key="3">
    <source>
        <dbReference type="Proteomes" id="UP000015524"/>
    </source>
</evidence>
<dbReference type="Proteomes" id="UP000015524">
    <property type="component" value="Unassembled WGS sequence"/>
</dbReference>
<feature type="region of interest" description="Disordered" evidence="1">
    <location>
        <begin position="133"/>
        <end position="167"/>
    </location>
</feature>
<accession>T0GMK9</accession>
<dbReference type="AlphaFoldDB" id="T0GMK9"/>
<reference evidence="2 3" key="1">
    <citation type="journal article" date="2013" name="Genome Announc.">
        <title>Draft Genome Sequence of a Hexachlorocyclohexane-Degrading Bacterium, Sphingobium baderi Strain LL03T.</title>
        <authorList>
            <person name="Kaur J."/>
            <person name="Verma H."/>
            <person name="Tripathi C."/>
            <person name="Khurana J.P."/>
            <person name="Lal R."/>
        </authorList>
    </citation>
    <scope>NUCLEOTIDE SEQUENCE [LARGE SCALE GENOMIC DNA]</scope>
    <source>
        <strain evidence="2 3">LL03</strain>
    </source>
</reference>
<dbReference type="EMBL" id="ATIB01000027">
    <property type="protein sequence ID" value="EQB05101.1"/>
    <property type="molecule type" value="Genomic_DNA"/>
</dbReference>
<name>T0GMK9_9SPHN</name>
<evidence type="ECO:0000256" key="1">
    <source>
        <dbReference type="SAM" id="MobiDB-lite"/>
    </source>
</evidence>
<evidence type="ECO:0000313" key="2">
    <source>
        <dbReference type="EMBL" id="EQB05101.1"/>
    </source>
</evidence>
<organism evidence="2 3">
    <name type="scientific">Sphingobium baderi LL03</name>
    <dbReference type="NCBI Taxonomy" id="1114964"/>
    <lineage>
        <taxon>Bacteria</taxon>
        <taxon>Pseudomonadati</taxon>
        <taxon>Pseudomonadota</taxon>
        <taxon>Alphaproteobacteria</taxon>
        <taxon>Sphingomonadales</taxon>
        <taxon>Sphingomonadaceae</taxon>
        <taxon>Sphingobium</taxon>
    </lineage>
</organism>
<protein>
    <submittedName>
        <fullName evidence="2">Uncharacterized protein</fullName>
    </submittedName>
</protein>
<keyword evidence="3" id="KW-1185">Reference proteome</keyword>
<sequence length="167" mass="18651">MEIYFVPDPASLFLAPFDLDVTLRDAALDGRNAPTRRMIANAAIGMHVEDAYHCVLELREAVSCVHEGERGGKRKLASILSNPAGDDFQRCIYFCLAGRGIVNMLDDLMWLEIILEARGRVAGEMHRRKVHTQPLPSPYIADEPDGPIVSESEDFEQGRSWWGDPAL</sequence>
<dbReference type="PATRIC" id="fig|1114964.3.peg.564"/>
<proteinExistence type="predicted"/>
<dbReference type="eggNOG" id="ENOG50300NB">
    <property type="taxonomic scope" value="Bacteria"/>
</dbReference>
<comment type="caution">
    <text evidence="2">The sequence shown here is derived from an EMBL/GenBank/DDBJ whole genome shotgun (WGS) entry which is preliminary data.</text>
</comment>